<evidence type="ECO:0000313" key="2">
    <source>
        <dbReference type="Proteomes" id="UP000032452"/>
    </source>
</evidence>
<gene>
    <name evidence="1" type="ORF">UH38_21800</name>
</gene>
<sequence length="180" mass="20759">MNDLEFIVNEYLHCYQDLYKFEDSWWAESSTWEEALKRAWDSRLENGKMHRHQCHVADKLPEGLKTSLEANVKPDEFTDFHQLYSWIKSITTRVKGLGDTTTYDVAQRLCVWMNMPPELIYLHAGAAKGAKKLGIKGESVPLSNFPNEIQRLGATHAERFLCKYKDQIPATTMKDSACNN</sequence>
<keyword evidence="2" id="KW-1185">Reference proteome</keyword>
<organism evidence="1 2">
    <name type="scientific">Aliterella atlantica CENA595</name>
    <dbReference type="NCBI Taxonomy" id="1618023"/>
    <lineage>
        <taxon>Bacteria</taxon>
        <taxon>Bacillati</taxon>
        <taxon>Cyanobacteriota</taxon>
        <taxon>Cyanophyceae</taxon>
        <taxon>Chroococcidiopsidales</taxon>
        <taxon>Aliterellaceae</taxon>
        <taxon>Aliterella</taxon>
    </lineage>
</organism>
<evidence type="ECO:0000313" key="1">
    <source>
        <dbReference type="EMBL" id="KJH69803.1"/>
    </source>
</evidence>
<dbReference type="AlphaFoldDB" id="A0A0D8ZLV9"/>
<reference evidence="1 2" key="1">
    <citation type="submission" date="2015-02" db="EMBL/GenBank/DDBJ databases">
        <title>Draft genome of a novel marine cyanobacterium (Chroococcales) isolated from South Atlantic Ocean.</title>
        <authorList>
            <person name="Rigonato J."/>
            <person name="Alvarenga D.O."/>
            <person name="Branco L.H."/>
            <person name="Varani A.M."/>
            <person name="Brandini F.P."/>
            <person name="Fiore M.F."/>
        </authorList>
    </citation>
    <scope>NUCLEOTIDE SEQUENCE [LARGE SCALE GENOMIC DNA]</scope>
    <source>
        <strain evidence="1 2">CENA595</strain>
    </source>
</reference>
<proteinExistence type="predicted"/>
<dbReference type="Proteomes" id="UP000032452">
    <property type="component" value="Unassembled WGS sequence"/>
</dbReference>
<protein>
    <submittedName>
        <fullName evidence="1">Uncharacterized protein</fullName>
    </submittedName>
</protein>
<name>A0A0D8ZLV9_9CYAN</name>
<accession>A0A0D8ZLV9</accession>
<dbReference type="EMBL" id="JYON01000034">
    <property type="protein sequence ID" value="KJH69803.1"/>
    <property type="molecule type" value="Genomic_DNA"/>
</dbReference>
<comment type="caution">
    <text evidence="1">The sequence shown here is derived from an EMBL/GenBank/DDBJ whole genome shotgun (WGS) entry which is preliminary data.</text>
</comment>